<dbReference type="InterPro" id="IPR004837">
    <property type="entry name" value="NaCa_Exmemb"/>
</dbReference>
<evidence type="ECO:0000256" key="1">
    <source>
        <dbReference type="ARBA" id="ARBA00004141"/>
    </source>
</evidence>
<dbReference type="STRING" id="1121476.SAMN02745751_02738"/>
<gene>
    <name evidence="7" type="ORF">SAMN02745751_02738</name>
</gene>
<feature type="transmembrane region" description="Helical" evidence="5">
    <location>
        <begin position="252"/>
        <end position="274"/>
    </location>
</feature>
<dbReference type="PANTHER" id="PTHR10846:SF8">
    <property type="entry name" value="INNER MEMBRANE PROTEIN YRBG"/>
    <property type="match status" value="1"/>
</dbReference>
<keyword evidence="3 5" id="KW-1133">Transmembrane helix</keyword>
<dbReference type="OrthoDB" id="9794225at2"/>
<dbReference type="GO" id="GO:0008273">
    <property type="term" value="F:calcium, potassium:sodium antiporter activity"/>
    <property type="evidence" value="ECO:0007669"/>
    <property type="project" value="TreeGrafter"/>
</dbReference>
<feature type="domain" description="Sodium/calcium exchanger membrane region" evidence="6">
    <location>
        <begin position="18"/>
        <end position="164"/>
    </location>
</feature>
<sequence>MDIAVHHFLTTLPTIAVLAVVAFTLFTLSKGADILVDEAVSLSVHWGVPKLIIGATIVSLGTTLPEATVSVLAAVNGNPDLALGNAVGSIIADTGLIIGIAAMIGVLPVDRNTIDRQGRIQFAAGILLTAVSLPLFSKTPGGVIHQWMGGIFLLLLAAYIYISIRWSRALSASTGEIFHEENRPVYVQLAKLGLGITLVILSSKVLIPAVEITAIRAGIPQSVIAATLVAFGTSLPELITAVTAVRKGHGELAIGNIIGADVLNVLFVVGSAAAVTTEGLRVPPDFYKLQFPAMLIILTAFRIFAKNKKGAIAKREGIFLAGIYAIYIILNYTWI</sequence>
<dbReference type="EMBL" id="FQZL01000023">
    <property type="protein sequence ID" value="SHJ51193.1"/>
    <property type="molecule type" value="Genomic_DNA"/>
</dbReference>
<feature type="transmembrane region" description="Helical" evidence="5">
    <location>
        <begin position="6"/>
        <end position="28"/>
    </location>
</feature>
<feature type="transmembrane region" description="Helical" evidence="5">
    <location>
        <begin position="286"/>
        <end position="305"/>
    </location>
</feature>
<feature type="transmembrane region" description="Helical" evidence="5">
    <location>
        <begin position="317"/>
        <end position="334"/>
    </location>
</feature>
<evidence type="ECO:0000256" key="2">
    <source>
        <dbReference type="ARBA" id="ARBA00022692"/>
    </source>
</evidence>
<reference evidence="7 8" key="1">
    <citation type="submission" date="2016-11" db="EMBL/GenBank/DDBJ databases">
        <authorList>
            <person name="Jaros S."/>
            <person name="Januszkiewicz K."/>
            <person name="Wedrychowicz H."/>
        </authorList>
    </citation>
    <scope>NUCLEOTIDE SEQUENCE [LARGE SCALE GENOMIC DNA]</scope>
    <source>
        <strain evidence="7 8">DSM 17477</strain>
    </source>
</reference>
<keyword evidence="2 5" id="KW-0812">Transmembrane</keyword>
<keyword evidence="4 5" id="KW-0472">Membrane</keyword>
<comment type="subcellular location">
    <subcellularLocation>
        <location evidence="1">Membrane</location>
        <topology evidence="1">Multi-pass membrane protein</topology>
    </subcellularLocation>
</comment>
<evidence type="ECO:0000313" key="8">
    <source>
        <dbReference type="Proteomes" id="UP000184052"/>
    </source>
</evidence>
<dbReference type="PANTHER" id="PTHR10846">
    <property type="entry name" value="SODIUM/POTASSIUM/CALCIUM EXCHANGER"/>
    <property type="match status" value="1"/>
</dbReference>
<keyword evidence="8" id="KW-1185">Reference proteome</keyword>
<feature type="domain" description="Sodium/calcium exchanger membrane region" evidence="6">
    <location>
        <begin position="192"/>
        <end position="332"/>
    </location>
</feature>
<name>A0A1M6JX10_9FIRM</name>
<feature type="transmembrane region" description="Helical" evidence="5">
    <location>
        <begin position="143"/>
        <end position="164"/>
    </location>
</feature>
<dbReference type="AlphaFoldDB" id="A0A1M6JX10"/>
<evidence type="ECO:0000313" key="7">
    <source>
        <dbReference type="EMBL" id="SHJ51193.1"/>
    </source>
</evidence>
<dbReference type="InterPro" id="IPR004481">
    <property type="entry name" value="K/Na/Ca-exchanger"/>
</dbReference>
<evidence type="ECO:0000256" key="3">
    <source>
        <dbReference type="ARBA" id="ARBA00022989"/>
    </source>
</evidence>
<accession>A0A1M6JX10</accession>
<dbReference type="RefSeq" id="WP_073050132.1">
    <property type="nucleotide sequence ID" value="NZ_FQZL01000023.1"/>
</dbReference>
<protein>
    <submittedName>
        <fullName evidence="7">Cation:H+ antiporter</fullName>
    </submittedName>
</protein>
<organism evidence="7 8">
    <name type="scientific">Dethiosulfatibacter aminovorans DSM 17477</name>
    <dbReference type="NCBI Taxonomy" id="1121476"/>
    <lineage>
        <taxon>Bacteria</taxon>
        <taxon>Bacillati</taxon>
        <taxon>Bacillota</taxon>
        <taxon>Tissierellia</taxon>
        <taxon>Dethiosulfatibacter</taxon>
    </lineage>
</organism>
<dbReference type="GO" id="GO:0005886">
    <property type="term" value="C:plasma membrane"/>
    <property type="evidence" value="ECO:0007669"/>
    <property type="project" value="TreeGrafter"/>
</dbReference>
<evidence type="ECO:0000256" key="4">
    <source>
        <dbReference type="ARBA" id="ARBA00023136"/>
    </source>
</evidence>
<evidence type="ECO:0000259" key="6">
    <source>
        <dbReference type="Pfam" id="PF01699"/>
    </source>
</evidence>
<proteinExistence type="predicted"/>
<dbReference type="GO" id="GO:0005262">
    <property type="term" value="F:calcium channel activity"/>
    <property type="evidence" value="ECO:0007669"/>
    <property type="project" value="TreeGrafter"/>
</dbReference>
<dbReference type="GO" id="GO:0006874">
    <property type="term" value="P:intracellular calcium ion homeostasis"/>
    <property type="evidence" value="ECO:0007669"/>
    <property type="project" value="TreeGrafter"/>
</dbReference>
<dbReference type="InterPro" id="IPR044880">
    <property type="entry name" value="NCX_ion-bd_dom_sf"/>
</dbReference>
<feature type="transmembrane region" description="Helical" evidence="5">
    <location>
        <begin position="119"/>
        <end position="137"/>
    </location>
</feature>
<dbReference type="NCBIfam" id="TIGR00367">
    <property type="entry name" value="calcium/sodium antiporter"/>
    <property type="match status" value="1"/>
</dbReference>
<feature type="transmembrane region" description="Helical" evidence="5">
    <location>
        <begin position="81"/>
        <end position="107"/>
    </location>
</feature>
<feature type="transmembrane region" description="Helical" evidence="5">
    <location>
        <begin position="185"/>
        <end position="203"/>
    </location>
</feature>
<dbReference type="Gene3D" id="1.20.1420.30">
    <property type="entry name" value="NCX, central ion-binding region"/>
    <property type="match status" value="1"/>
</dbReference>
<dbReference type="Pfam" id="PF01699">
    <property type="entry name" value="Na_Ca_ex"/>
    <property type="match status" value="2"/>
</dbReference>
<dbReference type="Proteomes" id="UP000184052">
    <property type="component" value="Unassembled WGS sequence"/>
</dbReference>
<feature type="transmembrane region" description="Helical" evidence="5">
    <location>
        <begin position="223"/>
        <end position="245"/>
    </location>
</feature>
<evidence type="ECO:0000256" key="5">
    <source>
        <dbReference type="SAM" id="Phobius"/>
    </source>
</evidence>